<dbReference type="Proteomes" id="UP000758603">
    <property type="component" value="Unassembled WGS sequence"/>
</dbReference>
<gene>
    <name evidence="7" type="ORF">BKA67DRAFT_662993</name>
</gene>
<organism evidence="7 8">
    <name type="scientific">Truncatella angustata</name>
    <dbReference type="NCBI Taxonomy" id="152316"/>
    <lineage>
        <taxon>Eukaryota</taxon>
        <taxon>Fungi</taxon>
        <taxon>Dikarya</taxon>
        <taxon>Ascomycota</taxon>
        <taxon>Pezizomycotina</taxon>
        <taxon>Sordariomycetes</taxon>
        <taxon>Xylariomycetidae</taxon>
        <taxon>Amphisphaeriales</taxon>
        <taxon>Sporocadaceae</taxon>
        <taxon>Truncatella</taxon>
    </lineage>
</organism>
<evidence type="ECO:0000256" key="3">
    <source>
        <dbReference type="ARBA" id="ARBA00022692"/>
    </source>
</evidence>
<feature type="transmembrane region" description="Helical" evidence="6">
    <location>
        <begin position="120"/>
        <end position="141"/>
    </location>
</feature>
<comment type="similarity">
    <text evidence="2">Belongs to the IFI6/IFI27 family.</text>
</comment>
<comment type="caution">
    <text evidence="7">The sequence shown here is derived from an EMBL/GenBank/DDBJ whole genome shotgun (WGS) entry which is preliminary data.</text>
</comment>
<evidence type="ECO:0000256" key="1">
    <source>
        <dbReference type="ARBA" id="ARBA00004141"/>
    </source>
</evidence>
<protein>
    <submittedName>
        <fullName evidence="7">Uncharacterized protein</fullName>
    </submittedName>
</protein>
<dbReference type="AlphaFoldDB" id="A0A9P8RNR1"/>
<evidence type="ECO:0000256" key="5">
    <source>
        <dbReference type="ARBA" id="ARBA00023136"/>
    </source>
</evidence>
<keyword evidence="5 6" id="KW-0472">Membrane</keyword>
<dbReference type="RefSeq" id="XP_045953099.1">
    <property type="nucleotide sequence ID" value="XM_046108105.1"/>
</dbReference>
<dbReference type="GeneID" id="70136996"/>
<name>A0A9P8RNR1_9PEZI</name>
<evidence type="ECO:0000256" key="6">
    <source>
        <dbReference type="SAM" id="Phobius"/>
    </source>
</evidence>
<keyword evidence="3 6" id="KW-0812">Transmembrane</keyword>
<evidence type="ECO:0000313" key="8">
    <source>
        <dbReference type="Proteomes" id="UP000758603"/>
    </source>
</evidence>
<dbReference type="OrthoDB" id="440424at2759"/>
<keyword evidence="4 6" id="KW-1133">Transmembrane helix</keyword>
<dbReference type="InterPro" id="IPR009311">
    <property type="entry name" value="IFI6/IFI27-like"/>
</dbReference>
<dbReference type="InterPro" id="IPR038213">
    <property type="entry name" value="IFI6/IFI27-like_sf"/>
</dbReference>
<sequence>MTSICESVGRFFFGQLREADVQEKDTERAWYHDPTNEEVANKVISVLLQVKSSRQIKKTDLLDIVDGQGWSEDIAKSILEQLSKILKDGADLSEELKRISDAAEECTHMFFEFVEKHPEAATIFFTLVAIGVLSLLMPWVLETLGFTLEGPLADSFAAWWQSRYLGYVPRNSWFSFFQQLAMKH</sequence>
<proteinExistence type="inferred from homology"/>
<accession>A0A9P8RNR1</accession>
<keyword evidence="8" id="KW-1185">Reference proteome</keyword>
<dbReference type="GO" id="GO:0016020">
    <property type="term" value="C:membrane"/>
    <property type="evidence" value="ECO:0007669"/>
    <property type="project" value="UniProtKB-SubCell"/>
</dbReference>
<dbReference type="EMBL" id="JAGPXC010000009">
    <property type="protein sequence ID" value="KAH6646585.1"/>
    <property type="molecule type" value="Genomic_DNA"/>
</dbReference>
<evidence type="ECO:0000256" key="4">
    <source>
        <dbReference type="ARBA" id="ARBA00022989"/>
    </source>
</evidence>
<evidence type="ECO:0000313" key="7">
    <source>
        <dbReference type="EMBL" id="KAH6646585.1"/>
    </source>
</evidence>
<evidence type="ECO:0000256" key="2">
    <source>
        <dbReference type="ARBA" id="ARBA00007262"/>
    </source>
</evidence>
<dbReference type="Pfam" id="PF06140">
    <property type="entry name" value="Ifi-6-16"/>
    <property type="match status" value="1"/>
</dbReference>
<reference evidence="7" key="1">
    <citation type="journal article" date="2021" name="Nat. Commun.">
        <title>Genetic determinants of endophytism in the Arabidopsis root mycobiome.</title>
        <authorList>
            <person name="Mesny F."/>
            <person name="Miyauchi S."/>
            <person name="Thiergart T."/>
            <person name="Pickel B."/>
            <person name="Atanasova L."/>
            <person name="Karlsson M."/>
            <person name="Huettel B."/>
            <person name="Barry K.W."/>
            <person name="Haridas S."/>
            <person name="Chen C."/>
            <person name="Bauer D."/>
            <person name="Andreopoulos W."/>
            <person name="Pangilinan J."/>
            <person name="LaButti K."/>
            <person name="Riley R."/>
            <person name="Lipzen A."/>
            <person name="Clum A."/>
            <person name="Drula E."/>
            <person name="Henrissat B."/>
            <person name="Kohler A."/>
            <person name="Grigoriev I.V."/>
            <person name="Martin F.M."/>
            <person name="Hacquard S."/>
        </authorList>
    </citation>
    <scope>NUCLEOTIDE SEQUENCE</scope>
    <source>
        <strain evidence="7">MPI-SDFR-AT-0073</strain>
    </source>
</reference>
<comment type="subcellular location">
    <subcellularLocation>
        <location evidence="1">Membrane</location>
        <topology evidence="1">Multi-pass membrane protein</topology>
    </subcellularLocation>
</comment>
<dbReference type="Gene3D" id="6.10.110.10">
    <property type="match status" value="1"/>
</dbReference>